<dbReference type="PANTHER" id="PTHR37299:SF1">
    <property type="entry name" value="STAGE 0 SPORULATION PROTEIN A HOMOLOG"/>
    <property type="match status" value="1"/>
</dbReference>
<keyword evidence="1" id="KW-0597">Phosphoprotein</keyword>
<dbReference type="RefSeq" id="WP_073131306.1">
    <property type="nucleotide sequence ID" value="NZ_FQWQ01000001.1"/>
</dbReference>
<dbReference type="PROSITE" id="PS50930">
    <property type="entry name" value="HTH_LYTTR"/>
    <property type="match status" value="1"/>
</dbReference>
<organism evidence="4 5">
    <name type="scientific">Chryseolinea serpens</name>
    <dbReference type="NCBI Taxonomy" id="947013"/>
    <lineage>
        <taxon>Bacteria</taxon>
        <taxon>Pseudomonadati</taxon>
        <taxon>Bacteroidota</taxon>
        <taxon>Cytophagia</taxon>
        <taxon>Cytophagales</taxon>
        <taxon>Fulvivirgaceae</taxon>
        <taxon>Chryseolinea</taxon>
    </lineage>
</organism>
<dbReference type="Gene3D" id="2.40.50.1020">
    <property type="entry name" value="LytTr DNA-binding domain"/>
    <property type="match status" value="1"/>
</dbReference>
<protein>
    <submittedName>
        <fullName evidence="4">Two component transcriptional regulator, LytTR family</fullName>
    </submittedName>
</protein>
<dbReference type="SMART" id="SM00850">
    <property type="entry name" value="LytTR"/>
    <property type="match status" value="1"/>
</dbReference>
<feature type="domain" description="Response regulatory" evidence="2">
    <location>
        <begin position="2"/>
        <end position="117"/>
    </location>
</feature>
<dbReference type="EMBL" id="FQWQ01000001">
    <property type="protein sequence ID" value="SHG55807.1"/>
    <property type="molecule type" value="Genomic_DNA"/>
</dbReference>
<evidence type="ECO:0000256" key="1">
    <source>
        <dbReference type="PROSITE-ProRule" id="PRU00169"/>
    </source>
</evidence>
<dbReference type="PANTHER" id="PTHR37299">
    <property type="entry name" value="TRANSCRIPTIONAL REGULATOR-RELATED"/>
    <property type="match status" value="1"/>
</dbReference>
<name>A0A1M5KSR2_9BACT</name>
<dbReference type="SUPFAM" id="SSF52172">
    <property type="entry name" value="CheY-like"/>
    <property type="match status" value="1"/>
</dbReference>
<dbReference type="AlphaFoldDB" id="A0A1M5KSR2"/>
<dbReference type="Proteomes" id="UP000184212">
    <property type="component" value="Unassembled WGS sequence"/>
</dbReference>
<dbReference type="InterPro" id="IPR011006">
    <property type="entry name" value="CheY-like_superfamily"/>
</dbReference>
<feature type="domain" description="HTH LytTR-type" evidence="3">
    <location>
        <begin position="153"/>
        <end position="260"/>
    </location>
</feature>
<gene>
    <name evidence="4" type="ORF">SAMN04488109_0818</name>
</gene>
<dbReference type="Gene3D" id="3.40.50.2300">
    <property type="match status" value="1"/>
</dbReference>
<sequence length="261" mass="29719">MNVVVIEDERLTAQRLISLIRKYDASIHVLAQIASVADAISWFQTNPAAAVDLAFMDIHLEDGDSFQIISKLNLMTPIIFTTAFDDYMIRAFKVNSIDYLLKPVNYEELAAALDKFRSLRSGNELQTRSMQADLKTLMNQLSQQNNPPFKDRFMVTVGTKIRSIQTESIAYFYLEEKTVLLVTHDGTTLPIDYSLDKLMQIIDPKQFFRVSRQFVVSLKSIQMVHTISAGKLKLDLMPKTKQEVAVSGDRVADFKEWLGKD</sequence>
<dbReference type="InterPro" id="IPR001789">
    <property type="entry name" value="Sig_transdc_resp-reg_receiver"/>
</dbReference>
<dbReference type="PROSITE" id="PS50110">
    <property type="entry name" value="RESPONSE_REGULATORY"/>
    <property type="match status" value="1"/>
</dbReference>
<accession>A0A1M5KSR2</accession>
<dbReference type="OrthoDB" id="646623at2"/>
<dbReference type="GO" id="GO:0003677">
    <property type="term" value="F:DNA binding"/>
    <property type="evidence" value="ECO:0007669"/>
    <property type="project" value="InterPro"/>
</dbReference>
<proteinExistence type="predicted"/>
<reference evidence="4 5" key="1">
    <citation type="submission" date="2016-11" db="EMBL/GenBank/DDBJ databases">
        <authorList>
            <person name="Jaros S."/>
            <person name="Januszkiewicz K."/>
            <person name="Wedrychowicz H."/>
        </authorList>
    </citation>
    <scope>NUCLEOTIDE SEQUENCE [LARGE SCALE GENOMIC DNA]</scope>
    <source>
        <strain evidence="4 5">DSM 24574</strain>
    </source>
</reference>
<dbReference type="SMART" id="SM00448">
    <property type="entry name" value="REC"/>
    <property type="match status" value="1"/>
</dbReference>
<keyword evidence="5" id="KW-1185">Reference proteome</keyword>
<evidence type="ECO:0000259" key="3">
    <source>
        <dbReference type="PROSITE" id="PS50930"/>
    </source>
</evidence>
<dbReference type="Pfam" id="PF00072">
    <property type="entry name" value="Response_reg"/>
    <property type="match status" value="1"/>
</dbReference>
<dbReference type="InterPro" id="IPR046947">
    <property type="entry name" value="LytR-like"/>
</dbReference>
<dbReference type="GO" id="GO:0000156">
    <property type="term" value="F:phosphorelay response regulator activity"/>
    <property type="evidence" value="ECO:0007669"/>
    <property type="project" value="InterPro"/>
</dbReference>
<dbReference type="STRING" id="947013.SAMN04488109_0818"/>
<evidence type="ECO:0000313" key="4">
    <source>
        <dbReference type="EMBL" id="SHG55807.1"/>
    </source>
</evidence>
<feature type="modified residue" description="4-aspartylphosphate" evidence="1">
    <location>
        <position position="57"/>
    </location>
</feature>
<evidence type="ECO:0000259" key="2">
    <source>
        <dbReference type="PROSITE" id="PS50110"/>
    </source>
</evidence>
<dbReference type="InterPro" id="IPR007492">
    <property type="entry name" value="LytTR_DNA-bd_dom"/>
</dbReference>
<evidence type="ECO:0000313" key="5">
    <source>
        <dbReference type="Proteomes" id="UP000184212"/>
    </source>
</evidence>
<dbReference type="Pfam" id="PF04397">
    <property type="entry name" value="LytTR"/>
    <property type="match status" value="1"/>
</dbReference>